<evidence type="ECO:0008006" key="5">
    <source>
        <dbReference type="Google" id="ProtNLM"/>
    </source>
</evidence>
<dbReference type="EMBL" id="JBHUMQ010000057">
    <property type="protein sequence ID" value="MFD2696094.1"/>
    <property type="molecule type" value="Genomic_DNA"/>
</dbReference>
<dbReference type="Proteomes" id="UP001597399">
    <property type="component" value="Unassembled WGS sequence"/>
</dbReference>
<evidence type="ECO:0000256" key="2">
    <source>
        <dbReference type="SAM" id="Phobius"/>
    </source>
</evidence>
<keyword evidence="2" id="KW-0812">Transmembrane</keyword>
<keyword evidence="4" id="KW-1185">Reference proteome</keyword>
<proteinExistence type="predicted"/>
<feature type="compositionally biased region" description="Low complexity" evidence="1">
    <location>
        <begin position="78"/>
        <end position="91"/>
    </location>
</feature>
<feature type="transmembrane region" description="Helical" evidence="2">
    <location>
        <begin position="21"/>
        <end position="41"/>
    </location>
</feature>
<evidence type="ECO:0000313" key="4">
    <source>
        <dbReference type="Proteomes" id="UP001597399"/>
    </source>
</evidence>
<accession>A0ABW5S9U7</accession>
<keyword evidence="2" id="KW-0472">Membrane</keyword>
<reference evidence="4" key="1">
    <citation type="journal article" date="2019" name="Int. J. Syst. Evol. Microbiol.">
        <title>The Global Catalogue of Microorganisms (GCM) 10K type strain sequencing project: providing services to taxonomists for standard genome sequencing and annotation.</title>
        <authorList>
            <consortium name="The Broad Institute Genomics Platform"/>
            <consortium name="The Broad Institute Genome Sequencing Center for Infectious Disease"/>
            <person name="Wu L."/>
            <person name="Ma J."/>
        </authorList>
    </citation>
    <scope>NUCLEOTIDE SEQUENCE [LARGE SCALE GENOMIC DNA]</scope>
    <source>
        <strain evidence="4">TISTR 2466</strain>
    </source>
</reference>
<comment type="caution">
    <text evidence="3">The sequence shown here is derived from an EMBL/GenBank/DDBJ whole genome shotgun (WGS) entry which is preliminary data.</text>
</comment>
<feature type="region of interest" description="Disordered" evidence="1">
    <location>
        <begin position="63"/>
        <end position="92"/>
    </location>
</feature>
<organism evidence="3 4">
    <name type="scientific">Sporolactobacillus shoreicorticis</name>
    <dbReference type="NCBI Taxonomy" id="1923877"/>
    <lineage>
        <taxon>Bacteria</taxon>
        <taxon>Bacillati</taxon>
        <taxon>Bacillota</taxon>
        <taxon>Bacilli</taxon>
        <taxon>Bacillales</taxon>
        <taxon>Sporolactobacillaceae</taxon>
        <taxon>Sporolactobacillus</taxon>
    </lineage>
</organism>
<evidence type="ECO:0000313" key="3">
    <source>
        <dbReference type="EMBL" id="MFD2696094.1"/>
    </source>
</evidence>
<keyword evidence="2" id="KW-1133">Transmembrane helix</keyword>
<dbReference type="RefSeq" id="WP_253061848.1">
    <property type="nucleotide sequence ID" value="NZ_JAMXWM010000010.1"/>
</dbReference>
<sequence length="219" mass="23650">MFKKHPKVNHPQPSKQELRRSQLLFCLLLAGFLLIGGIYVWEHLAPAQTSSKSSDQAVTIAGERPADDNGLSGTAPESGSSAALSKPSSSGTQAPVDVKAAKALATQFISEYFAYDRTNPYQHLADVQSITDAGFYKELSESQTNDTHVPSYGFRKISKVAVQTVSENDAVETVKASINVQTFDSENKSTGSRTETVSVDLKQENGALKVAYFASSLEE</sequence>
<name>A0ABW5S9U7_9BACL</name>
<protein>
    <recommendedName>
        <fullName evidence="5">Conjugal transfer protein</fullName>
    </recommendedName>
</protein>
<evidence type="ECO:0000256" key="1">
    <source>
        <dbReference type="SAM" id="MobiDB-lite"/>
    </source>
</evidence>
<gene>
    <name evidence="3" type="ORF">ACFSUE_21035</name>
</gene>